<organism evidence="1 2">
    <name type="scientific">Phocaeicola plebeius</name>
    <dbReference type="NCBI Taxonomy" id="310297"/>
    <lineage>
        <taxon>Bacteria</taxon>
        <taxon>Pseudomonadati</taxon>
        <taxon>Bacteroidota</taxon>
        <taxon>Bacteroidia</taxon>
        <taxon>Bacteroidales</taxon>
        <taxon>Bacteroidaceae</taxon>
        <taxon>Phocaeicola</taxon>
    </lineage>
</organism>
<proteinExistence type="predicted"/>
<dbReference type="AlphaFoldDB" id="A0A3E4VWD9"/>
<gene>
    <name evidence="1" type="ORF">DXC17_16840</name>
</gene>
<dbReference type="Proteomes" id="UP000260780">
    <property type="component" value="Unassembled WGS sequence"/>
</dbReference>
<reference evidence="1 2" key="1">
    <citation type="submission" date="2018-08" db="EMBL/GenBank/DDBJ databases">
        <title>A genome reference for cultivated species of the human gut microbiota.</title>
        <authorList>
            <person name="Zou Y."/>
            <person name="Xue W."/>
            <person name="Luo G."/>
        </authorList>
    </citation>
    <scope>NUCLEOTIDE SEQUENCE [LARGE SCALE GENOMIC DNA]</scope>
    <source>
        <strain evidence="1 2">OM08-14</strain>
    </source>
</reference>
<evidence type="ECO:0000313" key="2">
    <source>
        <dbReference type="Proteomes" id="UP000260780"/>
    </source>
</evidence>
<dbReference type="EMBL" id="QSTF01000073">
    <property type="protein sequence ID" value="RGM34274.1"/>
    <property type="molecule type" value="Genomic_DNA"/>
</dbReference>
<evidence type="ECO:0000313" key="1">
    <source>
        <dbReference type="EMBL" id="RGM34274.1"/>
    </source>
</evidence>
<protein>
    <submittedName>
        <fullName evidence="1">Uncharacterized protein</fullName>
    </submittedName>
</protein>
<sequence>MKKKYTDAQSYFQDWAQIKKKEVQNMEESMRGNPLYQKEVNPMDDDETWSKRFHFILHKGLPEKEWKAYQKGIRQDRLQIWAMFMNENPDYDYHYFLNLLKFKLEWMIFYWENFGHLARAEQDISRMRIATRLLDIIMDENSDAPIPYVNMKNKHRFRVYHKSQGMYNEDSEYEARFRKAYCLFFRFLEYHLLGWWD</sequence>
<dbReference type="RefSeq" id="WP_117748634.1">
    <property type="nucleotide sequence ID" value="NZ_CAUHHG010000011.1"/>
</dbReference>
<name>A0A3E4VWD9_9BACT</name>
<comment type="caution">
    <text evidence="1">The sequence shown here is derived from an EMBL/GenBank/DDBJ whole genome shotgun (WGS) entry which is preliminary data.</text>
</comment>
<accession>A0A3E4VWD9</accession>